<accession>A0ABN2X962</accession>
<feature type="compositionally biased region" description="Low complexity" evidence="1">
    <location>
        <begin position="98"/>
        <end position="114"/>
    </location>
</feature>
<sequence length="206" mass="21627">MSRPAPRVNASPQAPEQAARAAKAGEGRSTRAPQTPPAPGRDTKARPRGRAPQTTRKDVTLTPATSAAGGAKAEEELSNRAPKTRPASGRDPAAGAETTLPPSAPAGGTAAPYGRDPSGKALSINKTRAYSIIPARADWTREQRKAALWAVDRVLDGRSHDLDDYMPRLAGRQQGRDPEVKRELLEALAALGLVPDADQPEGGARP</sequence>
<gene>
    <name evidence="2" type="ORF">GCM10009802_02810</name>
</gene>
<evidence type="ECO:0000313" key="2">
    <source>
        <dbReference type="EMBL" id="GAA2107597.1"/>
    </source>
</evidence>
<reference evidence="2 3" key="1">
    <citation type="journal article" date="2019" name="Int. J. Syst. Evol. Microbiol.">
        <title>The Global Catalogue of Microorganisms (GCM) 10K type strain sequencing project: providing services to taxonomists for standard genome sequencing and annotation.</title>
        <authorList>
            <consortium name="The Broad Institute Genomics Platform"/>
            <consortium name="The Broad Institute Genome Sequencing Center for Infectious Disease"/>
            <person name="Wu L."/>
            <person name="Ma J."/>
        </authorList>
    </citation>
    <scope>NUCLEOTIDE SEQUENCE [LARGE SCALE GENOMIC DNA]</scope>
    <source>
        <strain evidence="2 3">JCM 15481</strain>
    </source>
</reference>
<evidence type="ECO:0000256" key="1">
    <source>
        <dbReference type="SAM" id="MobiDB-lite"/>
    </source>
</evidence>
<organism evidence="2 3">
    <name type="scientific">Streptomyces synnematoformans</name>
    <dbReference type="NCBI Taxonomy" id="415721"/>
    <lineage>
        <taxon>Bacteria</taxon>
        <taxon>Bacillati</taxon>
        <taxon>Actinomycetota</taxon>
        <taxon>Actinomycetes</taxon>
        <taxon>Kitasatosporales</taxon>
        <taxon>Streptomycetaceae</taxon>
        <taxon>Streptomyces</taxon>
    </lineage>
</organism>
<feature type="compositionally biased region" description="Low complexity" evidence="1">
    <location>
        <begin position="10"/>
        <end position="22"/>
    </location>
</feature>
<dbReference type="Proteomes" id="UP001500443">
    <property type="component" value="Unassembled WGS sequence"/>
</dbReference>
<comment type="caution">
    <text evidence="2">The sequence shown here is derived from an EMBL/GenBank/DDBJ whole genome shotgun (WGS) entry which is preliminary data.</text>
</comment>
<feature type="region of interest" description="Disordered" evidence="1">
    <location>
        <begin position="1"/>
        <end position="122"/>
    </location>
</feature>
<evidence type="ECO:0000313" key="3">
    <source>
        <dbReference type="Proteomes" id="UP001500443"/>
    </source>
</evidence>
<protein>
    <submittedName>
        <fullName evidence="2">Uncharacterized protein</fullName>
    </submittedName>
</protein>
<proteinExistence type="predicted"/>
<dbReference type="EMBL" id="BAAAPF010000003">
    <property type="protein sequence ID" value="GAA2107597.1"/>
    <property type="molecule type" value="Genomic_DNA"/>
</dbReference>
<dbReference type="RefSeq" id="WP_344286972.1">
    <property type="nucleotide sequence ID" value="NZ_BAAAPF010000003.1"/>
</dbReference>
<keyword evidence="3" id="KW-1185">Reference proteome</keyword>
<name>A0ABN2X962_9ACTN</name>